<organism evidence="1 2">
    <name type="scientific">endosymbiont of Lamellibrachia luymesi</name>
    <dbReference type="NCBI Taxonomy" id="2200907"/>
    <lineage>
        <taxon>Bacteria</taxon>
        <taxon>Pseudomonadati</taxon>
        <taxon>Pseudomonadota</taxon>
        <taxon>Gammaproteobacteria</taxon>
        <taxon>sulfur-oxidizing symbionts</taxon>
    </lineage>
</organism>
<sequence>MLLQRDNYGFSAPVVFRSKAQRAGNGYSLSKRCNAAAGHHGSALRVSLSASMDCVAPLDKGVAIACEARLAMNADKLTEPAIITLTEHQTAS</sequence>
<evidence type="ECO:0000313" key="2">
    <source>
        <dbReference type="Proteomes" id="UP000255508"/>
    </source>
</evidence>
<accession>A0A370E0P4</accession>
<protein>
    <submittedName>
        <fullName evidence="1">Uncharacterized protein</fullName>
    </submittedName>
</protein>
<reference evidence="1 2" key="1">
    <citation type="journal article" date="2018" name="ISME J.">
        <title>Endosymbiont genomes yield clues of tubeworm success.</title>
        <authorList>
            <person name="Li Y."/>
            <person name="Liles M.R."/>
            <person name="Halanych K.M."/>
        </authorList>
    </citation>
    <scope>NUCLEOTIDE SEQUENCE [LARGE SCALE GENOMIC DNA]</scope>
    <source>
        <strain evidence="1">A1422</strain>
    </source>
</reference>
<proteinExistence type="predicted"/>
<comment type="caution">
    <text evidence="1">The sequence shown here is derived from an EMBL/GenBank/DDBJ whole genome shotgun (WGS) entry which is preliminary data.</text>
</comment>
<gene>
    <name evidence="1" type="ORF">DIZ79_01760</name>
</gene>
<dbReference type="Proteomes" id="UP000255508">
    <property type="component" value="Unassembled WGS sequence"/>
</dbReference>
<dbReference type="EMBL" id="QFXD01000034">
    <property type="protein sequence ID" value="RDH93033.1"/>
    <property type="molecule type" value="Genomic_DNA"/>
</dbReference>
<name>A0A370E0P4_9GAMM</name>
<evidence type="ECO:0000313" key="1">
    <source>
        <dbReference type="EMBL" id="RDH93033.1"/>
    </source>
</evidence>
<dbReference type="AlphaFoldDB" id="A0A370E0P4"/>